<dbReference type="OrthoDB" id="5244042at2"/>
<dbReference type="InParanoid" id="A0A0M8K5G1"/>
<reference evidence="3 5" key="2">
    <citation type="submission" date="2015-07" db="EMBL/GenBank/DDBJ databases">
        <title>Whole genome sequence of Ardenticatena maritima DSM 23922.</title>
        <authorList>
            <person name="Hemp J."/>
            <person name="Ward L.M."/>
            <person name="Pace L.A."/>
            <person name="Fischer W.W."/>
        </authorList>
    </citation>
    <scope>NUCLEOTIDE SEQUENCE [LARGE SCALE GENOMIC DNA]</scope>
    <source>
        <strain evidence="3 5">110S</strain>
    </source>
</reference>
<reference evidence="2 4" key="1">
    <citation type="journal article" date="2015" name="Genome Announc.">
        <title>Draft Genome Sequence of a Heterotrophic Facultative Anaerobic Thermophilic Bacterium, Ardenticatena maritima Strain 110ST.</title>
        <authorList>
            <person name="Kawaichi S."/>
            <person name="Yoshida T."/>
            <person name="Sako Y."/>
            <person name="Nakamura R."/>
        </authorList>
    </citation>
    <scope>NUCLEOTIDE SEQUENCE [LARGE SCALE GENOMIC DNA]</scope>
    <source>
        <strain evidence="2 4">110S</strain>
    </source>
</reference>
<reference evidence="4" key="3">
    <citation type="submission" date="2015-08" db="EMBL/GenBank/DDBJ databases">
        <title>Draft Genome Sequence of a Heterotrophic Facultative Anaerobic Bacterium Ardenticatena maritima Strain 110S.</title>
        <authorList>
            <person name="Kawaichi S."/>
            <person name="Yoshida T."/>
            <person name="Sako Y."/>
            <person name="Nakamura R."/>
        </authorList>
    </citation>
    <scope>NUCLEOTIDE SEQUENCE [LARGE SCALE GENOMIC DNA]</scope>
    <source>
        <strain evidence="4">110S</strain>
    </source>
</reference>
<keyword evidence="1" id="KW-1133">Transmembrane helix</keyword>
<accession>A0A0M8K5G1</accession>
<protein>
    <recommendedName>
        <fullName evidence="6">DUF4446 domain-containing protein</fullName>
    </recommendedName>
</protein>
<comment type="caution">
    <text evidence="2">The sequence shown here is derived from an EMBL/GenBank/DDBJ whole genome shotgun (WGS) entry which is preliminary data.</text>
</comment>
<dbReference type="Pfam" id="PF14584">
    <property type="entry name" value="DUF4446"/>
    <property type="match status" value="1"/>
</dbReference>
<evidence type="ECO:0008006" key="6">
    <source>
        <dbReference type="Google" id="ProtNLM"/>
    </source>
</evidence>
<dbReference type="EMBL" id="LGKN01000005">
    <property type="protein sequence ID" value="KPL87839.1"/>
    <property type="molecule type" value="Genomic_DNA"/>
</dbReference>
<evidence type="ECO:0000313" key="3">
    <source>
        <dbReference type="EMBL" id="KPL87839.1"/>
    </source>
</evidence>
<sequence>MQAWYDFFEQFAPELMLFALVGLIVVLLWTFFLAWRLQRLYSLRRSRLRLHADGTLDIETMVQHILDTLDKQSAHMHHLEESLNALTQRVDRLAGHVGIVRFNPFQETGGNQSFAIAILDSAGNGVTITSLHSRDGTRVYAKPVEKGQSEYALSDEEREAIALAMQHRAAKPSSA</sequence>
<evidence type="ECO:0000256" key="1">
    <source>
        <dbReference type="SAM" id="Phobius"/>
    </source>
</evidence>
<feature type="transmembrane region" description="Helical" evidence="1">
    <location>
        <begin position="15"/>
        <end position="37"/>
    </location>
</feature>
<evidence type="ECO:0000313" key="5">
    <source>
        <dbReference type="Proteomes" id="UP000050502"/>
    </source>
</evidence>
<dbReference type="AlphaFoldDB" id="A0A0M8K5G1"/>
<dbReference type="RefSeq" id="WP_054491981.1">
    <property type="nucleotide sequence ID" value="NZ_BBZA01000029.1"/>
</dbReference>
<proteinExistence type="predicted"/>
<keyword evidence="4" id="KW-1185">Reference proteome</keyword>
<organism evidence="2 4">
    <name type="scientific">Ardenticatena maritima</name>
    <dbReference type="NCBI Taxonomy" id="872965"/>
    <lineage>
        <taxon>Bacteria</taxon>
        <taxon>Bacillati</taxon>
        <taxon>Chloroflexota</taxon>
        <taxon>Ardenticatenia</taxon>
        <taxon>Ardenticatenales</taxon>
        <taxon>Ardenticatenaceae</taxon>
        <taxon>Ardenticatena</taxon>
    </lineage>
</organism>
<dbReference type="Proteomes" id="UP000050502">
    <property type="component" value="Unassembled WGS sequence"/>
</dbReference>
<name>A0A0M8K5G1_9CHLR</name>
<evidence type="ECO:0000313" key="4">
    <source>
        <dbReference type="Proteomes" id="UP000037784"/>
    </source>
</evidence>
<dbReference type="STRING" id="872965.SE16_09820"/>
<dbReference type="Proteomes" id="UP000037784">
    <property type="component" value="Unassembled WGS sequence"/>
</dbReference>
<gene>
    <name evidence="2" type="ORF">ARMA_0478</name>
    <name evidence="3" type="ORF">SE16_09820</name>
</gene>
<evidence type="ECO:0000313" key="2">
    <source>
        <dbReference type="EMBL" id="GAP62055.1"/>
    </source>
</evidence>
<keyword evidence="1" id="KW-0472">Membrane</keyword>
<dbReference type="InterPro" id="IPR027981">
    <property type="entry name" value="DUF4446"/>
</dbReference>
<keyword evidence="1" id="KW-0812">Transmembrane</keyword>
<dbReference type="EMBL" id="BBZA01000029">
    <property type="protein sequence ID" value="GAP62055.1"/>
    <property type="molecule type" value="Genomic_DNA"/>
</dbReference>